<feature type="transmembrane region" description="Helical" evidence="7">
    <location>
        <begin position="38"/>
        <end position="59"/>
    </location>
</feature>
<comment type="caution">
    <text evidence="8">The sequence shown here is derived from an EMBL/GenBank/DDBJ whole genome shotgun (WGS) entry which is preliminary data.</text>
</comment>
<protein>
    <recommendedName>
        <fullName evidence="10">Stress response RCI peptide</fullName>
    </recommendedName>
</protein>
<keyword evidence="3 7" id="KW-0812">Transmembrane</keyword>
<proteinExistence type="inferred from homology"/>
<feature type="transmembrane region" description="Helical" evidence="7">
    <location>
        <begin position="12"/>
        <end position="32"/>
    </location>
</feature>
<evidence type="ECO:0000313" key="8">
    <source>
        <dbReference type="EMBL" id="KAA8916680.1"/>
    </source>
</evidence>
<dbReference type="EMBL" id="SWFS01000090">
    <property type="protein sequence ID" value="KAA8916680.1"/>
    <property type="molecule type" value="Genomic_DNA"/>
</dbReference>
<feature type="compositionally biased region" description="Polar residues" evidence="6">
    <location>
        <begin position="93"/>
        <end position="102"/>
    </location>
</feature>
<evidence type="ECO:0000256" key="3">
    <source>
        <dbReference type="ARBA" id="ARBA00022692"/>
    </source>
</evidence>
<evidence type="ECO:0000256" key="4">
    <source>
        <dbReference type="ARBA" id="ARBA00022989"/>
    </source>
</evidence>
<accession>A0A642V967</accession>
<dbReference type="PANTHER" id="PTHR21659">
    <property type="entry name" value="HYDROPHOBIC PROTEIN RCI2 LOW TEMPERATURE AND SALT RESPONSIVE PROTEIN LTI6 -RELATED"/>
    <property type="match status" value="1"/>
</dbReference>
<dbReference type="Proteomes" id="UP000761534">
    <property type="component" value="Unassembled WGS sequence"/>
</dbReference>
<keyword evidence="9" id="KW-1185">Reference proteome</keyword>
<comment type="similarity">
    <text evidence="2">Belongs to the UPF0057 (PMP3) family.</text>
</comment>
<dbReference type="PANTHER" id="PTHR21659:SF42">
    <property type="entry name" value="UPF0057 MEMBRANE PROTEIN ZK632.10-RELATED"/>
    <property type="match status" value="1"/>
</dbReference>
<sequence length="140" mass="14977">MSNSSSTFTRDILLALLGLFVPPLPVAIKRGLFSLDTLLNLILCLLGGLPGVLHCWYIIVKYPDDGIPFVESARGRYQTVPDVESSNQVVHPNYQSTATSGGENVGGAAGPSEPPSYDQTIQRGAAVKGDNKVQYSDNQV</sequence>
<organism evidence="8 9">
    <name type="scientific">Trichomonascus ciferrii</name>
    <dbReference type="NCBI Taxonomy" id="44093"/>
    <lineage>
        <taxon>Eukaryota</taxon>
        <taxon>Fungi</taxon>
        <taxon>Dikarya</taxon>
        <taxon>Ascomycota</taxon>
        <taxon>Saccharomycotina</taxon>
        <taxon>Dipodascomycetes</taxon>
        <taxon>Dipodascales</taxon>
        <taxon>Trichomonascaceae</taxon>
        <taxon>Trichomonascus</taxon>
        <taxon>Trichomonascus ciferrii complex</taxon>
    </lineage>
</organism>
<comment type="subcellular location">
    <subcellularLocation>
        <location evidence="1">Membrane</location>
    </subcellularLocation>
</comment>
<evidence type="ECO:0000256" key="2">
    <source>
        <dbReference type="ARBA" id="ARBA00009530"/>
    </source>
</evidence>
<dbReference type="Pfam" id="PF01679">
    <property type="entry name" value="Pmp3"/>
    <property type="match status" value="1"/>
</dbReference>
<name>A0A642V967_9ASCO</name>
<keyword evidence="5 7" id="KW-0472">Membrane</keyword>
<dbReference type="AlphaFoldDB" id="A0A642V967"/>
<reference evidence="8" key="1">
    <citation type="journal article" date="2019" name="G3 (Bethesda)">
        <title>Genome Assemblies of Two Rare Opportunistic Yeast Pathogens: Diutina rugosa (syn. Candida rugosa) and Trichomonascus ciferrii (syn. Candida ciferrii).</title>
        <authorList>
            <person name="Mixao V."/>
            <person name="Saus E."/>
            <person name="Hansen A.P."/>
            <person name="Lass-Florl C."/>
            <person name="Gabaldon T."/>
        </authorList>
    </citation>
    <scope>NUCLEOTIDE SEQUENCE</scope>
    <source>
        <strain evidence="8">CBS 4856</strain>
    </source>
</reference>
<evidence type="ECO:0000313" key="9">
    <source>
        <dbReference type="Proteomes" id="UP000761534"/>
    </source>
</evidence>
<evidence type="ECO:0000256" key="7">
    <source>
        <dbReference type="SAM" id="Phobius"/>
    </source>
</evidence>
<dbReference type="VEuPathDB" id="FungiDB:TRICI_001178"/>
<evidence type="ECO:0000256" key="1">
    <source>
        <dbReference type="ARBA" id="ARBA00004370"/>
    </source>
</evidence>
<evidence type="ECO:0008006" key="10">
    <source>
        <dbReference type="Google" id="ProtNLM"/>
    </source>
</evidence>
<dbReference type="InterPro" id="IPR000612">
    <property type="entry name" value="PMP3"/>
</dbReference>
<evidence type="ECO:0000256" key="5">
    <source>
        <dbReference type="ARBA" id="ARBA00023136"/>
    </source>
</evidence>
<gene>
    <name evidence="8" type="ORF">TRICI_001178</name>
</gene>
<dbReference type="GO" id="GO:0016020">
    <property type="term" value="C:membrane"/>
    <property type="evidence" value="ECO:0007669"/>
    <property type="project" value="UniProtKB-SubCell"/>
</dbReference>
<feature type="region of interest" description="Disordered" evidence="6">
    <location>
        <begin position="93"/>
        <end position="119"/>
    </location>
</feature>
<keyword evidence="4 7" id="KW-1133">Transmembrane helix</keyword>
<evidence type="ECO:0000256" key="6">
    <source>
        <dbReference type="SAM" id="MobiDB-lite"/>
    </source>
</evidence>